<dbReference type="GO" id="GO:0004581">
    <property type="term" value="F:dolichyl-phosphate beta-glucosyltransferase activity"/>
    <property type="evidence" value="ECO:0007669"/>
    <property type="project" value="UniProtKB-EC"/>
</dbReference>
<name>A0A402CSZ9_9BACT</name>
<dbReference type="Gene3D" id="3.90.550.10">
    <property type="entry name" value="Spore Coat Polysaccharide Biosynthesis Protein SpsA, Chain A"/>
    <property type="match status" value="1"/>
</dbReference>
<comment type="similarity">
    <text evidence="3">Belongs to the glycosyltransferase 2 family.</text>
</comment>
<dbReference type="PANTHER" id="PTHR10859:SF91">
    <property type="entry name" value="DOLICHYL-PHOSPHATE BETA-GLUCOSYLTRANSFERASE"/>
    <property type="match status" value="1"/>
</dbReference>
<evidence type="ECO:0000313" key="14">
    <source>
        <dbReference type="Proteomes" id="UP000287394"/>
    </source>
</evidence>
<comment type="pathway">
    <text evidence="2">Protein modification; protein glycosylation.</text>
</comment>
<dbReference type="EC" id="2.4.1.117" evidence="4"/>
<organism evidence="13 14">
    <name type="scientific">Capsulimonas corticalis</name>
    <dbReference type="NCBI Taxonomy" id="2219043"/>
    <lineage>
        <taxon>Bacteria</taxon>
        <taxon>Bacillati</taxon>
        <taxon>Armatimonadota</taxon>
        <taxon>Armatimonadia</taxon>
        <taxon>Capsulimonadales</taxon>
        <taxon>Capsulimonadaceae</taxon>
        <taxon>Capsulimonas</taxon>
    </lineage>
</organism>
<proteinExistence type="inferred from homology"/>
<evidence type="ECO:0000256" key="6">
    <source>
        <dbReference type="ARBA" id="ARBA00022679"/>
    </source>
</evidence>
<evidence type="ECO:0000313" key="13">
    <source>
        <dbReference type="EMBL" id="BDI30900.1"/>
    </source>
</evidence>
<keyword evidence="7" id="KW-0812">Transmembrane</keyword>
<keyword evidence="14" id="KW-1185">Reference proteome</keyword>
<dbReference type="CDD" id="cd04188">
    <property type="entry name" value="DPG_synthase"/>
    <property type="match status" value="1"/>
</dbReference>
<evidence type="ECO:0000256" key="8">
    <source>
        <dbReference type="ARBA" id="ARBA00022824"/>
    </source>
</evidence>
<dbReference type="Proteomes" id="UP000287394">
    <property type="component" value="Chromosome"/>
</dbReference>
<dbReference type="InterPro" id="IPR029044">
    <property type="entry name" value="Nucleotide-diphossugar_trans"/>
</dbReference>
<reference evidence="13 14" key="1">
    <citation type="journal article" date="2019" name="Int. J. Syst. Evol. Microbiol.">
        <title>Capsulimonas corticalis gen. nov., sp. nov., an aerobic capsulated bacterium, of a novel bacterial order, Capsulimonadales ord. nov., of the class Armatimonadia of the phylum Armatimonadetes.</title>
        <authorList>
            <person name="Li J."/>
            <person name="Kudo C."/>
            <person name="Tonouchi A."/>
        </authorList>
    </citation>
    <scope>NUCLEOTIDE SEQUENCE [LARGE SCALE GENOMIC DNA]</scope>
    <source>
        <strain evidence="13 14">AX-7</strain>
    </source>
</reference>
<evidence type="ECO:0000256" key="10">
    <source>
        <dbReference type="ARBA" id="ARBA00022989"/>
    </source>
</evidence>
<sequence>MSVSVVIPAFDEELRLPATLAATAAYFQSLGEEYEILVVDDGSRDRTAQVVADFQKAHPEYPVQCLEYGGNRGKGYAVRFGMLRGMYERRLFCDADLATPVEEYARVVAAMDRDGAQVGIGSRPLQQSNLIVHQPWYREVLGRGFNKAVQLLAVPGIADTQCGFKIFSAAATQDVFSRCQLDGFAFDCEALYIARRLGYTITEVPIRWSHKDGSKVSMIRDGLKTLYDLATIRVLHRRLKTPAASTLPADTKV</sequence>
<keyword evidence="9" id="KW-0735">Signal-anchor</keyword>
<keyword evidence="11" id="KW-0472">Membrane</keyword>
<evidence type="ECO:0000256" key="1">
    <source>
        <dbReference type="ARBA" id="ARBA00004389"/>
    </source>
</evidence>
<gene>
    <name evidence="13" type="ORF">CCAX7_29510</name>
</gene>
<dbReference type="InterPro" id="IPR001173">
    <property type="entry name" value="Glyco_trans_2-like"/>
</dbReference>
<evidence type="ECO:0000256" key="7">
    <source>
        <dbReference type="ARBA" id="ARBA00022692"/>
    </source>
</evidence>
<comment type="subcellular location">
    <subcellularLocation>
        <location evidence="1">Endoplasmic reticulum membrane</location>
        <topology evidence="1">Single-pass membrane protein</topology>
    </subcellularLocation>
</comment>
<comment type="catalytic activity">
    <reaction evidence="12">
        <text>a di-trans,poly-cis-dolichyl phosphate + UDP-alpha-D-glucose = a di-trans,poly-cis-dolichyl beta-D-glucosyl phosphate + UDP</text>
        <dbReference type="Rhea" id="RHEA:15401"/>
        <dbReference type="Rhea" id="RHEA-COMP:19498"/>
        <dbReference type="Rhea" id="RHEA-COMP:19502"/>
        <dbReference type="ChEBI" id="CHEBI:57525"/>
        <dbReference type="ChEBI" id="CHEBI:57683"/>
        <dbReference type="ChEBI" id="CHEBI:58223"/>
        <dbReference type="ChEBI" id="CHEBI:58885"/>
        <dbReference type="EC" id="2.4.1.117"/>
    </reaction>
    <physiologicalReaction direction="left-to-right" evidence="12">
        <dbReference type="Rhea" id="RHEA:15402"/>
    </physiologicalReaction>
</comment>
<evidence type="ECO:0000256" key="4">
    <source>
        <dbReference type="ARBA" id="ARBA00012583"/>
    </source>
</evidence>
<accession>A0A402CSZ9</accession>
<keyword evidence="6 13" id="KW-0808">Transferase</keyword>
<dbReference type="RefSeq" id="WP_119320520.1">
    <property type="nucleotide sequence ID" value="NZ_AP025739.1"/>
</dbReference>
<evidence type="ECO:0000256" key="2">
    <source>
        <dbReference type="ARBA" id="ARBA00004922"/>
    </source>
</evidence>
<keyword evidence="5" id="KW-0328">Glycosyltransferase</keyword>
<dbReference type="InterPro" id="IPR035518">
    <property type="entry name" value="DPG_synthase"/>
</dbReference>
<evidence type="ECO:0000256" key="3">
    <source>
        <dbReference type="ARBA" id="ARBA00006739"/>
    </source>
</evidence>
<dbReference type="OrthoDB" id="9810303at2"/>
<dbReference type="GO" id="GO:0006487">
    <property type="term" value="P:protein N-linked glycosylation"/>
    <property type="evidence" value="ECO:0007669"/>
    <property type="project" value="TreeGrafter"/>
</dbReference>
<keyword evidence="10" id="KW-1133">Transmembrane helix</keyword>
<dbReference type="KEGG" id="ccot:CCAX7_29510"/>
<dbReference type="Pfam" id="PF00535">
    <property type="entry name" value="Glycos_transf_2"/>
    <property type="match status" value="1"/>
</dbReference>
<evidence type="ECO:0000256" key="11">
    <source>
        <dbReference type="ARBA" id="ARBA00023136"/>
    </source>
</evidence>
<protein>
    <recommendedName>
        <fullName evidence="4">dolichyl-phosphate beta-glucosyltransferase</fullName>
        <ecNumber evidence="4">2.4.1.117</ecNumber>
    </recommendedName>
</protein>
<keyword evidence="8" id="KW-0256">Endoplasmic reticulum</keyword>
<dbReference type="EMBL" id="AP025739">
    <property type="protein sequence ID" value="BDI30900.1"/>
    <property type="molecule type" value="Genomic_DNA"/>
</dbReference>
<dbReference type="SUPFAM" id="SSF53448">
    <property type="entry name" value="Nucleotide-diphospho-sugar transferases"/>
    <property type="match status" value="1"/>
</dbReference>
<dbReference type="AlphaFoldDB" id="A0A402CSZ9"/>
<evidence type="ECO:0000256" key="12">
    <source>
        <dbReference type="ARBA" id="ARBA00045097"/>
    </source>
</evidence>
<dbReference type="PANTHER" id="PTHR10859">
    <property type="entry name" value="GLYCOSYL TRANSFERASE"/>
    <property type="match status" value="1"/>
</dbReference>
<evidence type="ECO:0000256" key="5">
    <source>
        <dbReference type="ARBA" id="ARBA00022676"/>
    </source>
</evidence>
<evidence type="ECO:0000256" key="9">
    <source>
        <dbReference type="ARBA" id="ARBA00022968"/>
    </source>
</evidence>